<comment type="caution">
    <text evidence="1">The sequence shown here is derived from an EMBL/GenBank/DDBJ whole genome shotgun (WGS) entry which is preliminary data.</text>
</comment>
<dbReference type="Proteomes" id="UP001165960">
    <property type="component" value="Unassembled WGS sequence"/>
</dbReference>
<gene>
    <name evidence="1" type="ORF">DSO57_1012536</name>
</gene>
<keyword evidence="2" id="KW-1185">Reference proteome</keyword>
<accession>A0ACC2SUS9</accession>
<organism evidence="1 2">
    <name type="scientific">Entomophthora muscae</name>
    <dbReference type="NCBI Taxonomy" id="34485"/>
    <lineage>
        <taxon>Eukaryota</taxon>
        <taxon>Fungi</taxon>
        <taxon>Fungi incertae sedis</taxon>
        <taxon>Zoopagomycota</taxon>
        <taxon>Entomophthoromycotina</taxon>
        <taxon>Entomophthoromycetes</taxon>
        <taxon>Entomophthorales</taxon>
        <taxon>Entomophthoraceae</taxon>
        <taxon>Entomophthora</taxon>
    </lineage>
</organism>
<dbReference type="EMBL" id="QTSX02004305">
    <property type="protein sequence ID" value="KAJ9066136.1"/>
    <property type="molecule type" value="Genomic_DNA"/>
</dbReference>
<name>A0ACC2SUS9_9FUNG</name>
<evidence type="ECO:0000313" key="1">
    <source>
        <dbReference type="EMBL" id="KAJ9066136.1"/>
    </source>
</evidence>
<proteinExistence type="predicted"/>
<evidence type="ECO:0000313" key="2">
    <source>
        <dbReference type="Proteomes" id="UP001165960"/>
    </source>
</evidence>
<reference evidence="1" key="1">
    <citation type="submission" date="2022-04" db="EMBL/GenBank/DDBJ databases">
        <title>Genome of the entomopathogenic fungus Entomophthora muscae.</title>
        <authorList>
            <person name="Elya C."/>
            <person name="Lovett B.R."/>
            <person name="Lee E."/>
            <person name="Macias A.M."/>
            <person name="Hajek A.E."/>
            <person name="De Bivort B.L."/>
            <person name="Kasson M.T."/>
            <person name="De Fine Licht H.H."/>
            <person name="Stajich J.E."/>
        </authorList>
    </citation>
    <scope>NUCLEOTIDE SEQUENCE</scope>
    <source>
        <strain evidence="1">Berkeley</strain>
    </source>
</reference>
<protein>
    <submittedName>
        <fullName evidence="1">Uncharacterized protein</fullName>
    </submittedName>
</protein>
<sequence>MSKSDSELVAARSYLTKPKDRTADVGATYEMEFPDVHISYAQLNGSDTVSTSTETQSYIDHHSGKPKTDTLKPLASSKQAISEASSQEKSLGELSTVSGNQQGSVVPAPKNFQWWWSSFEGPGGACPMFMEPPVSKCTGKGSGEPTYLEAPASQQPRGCLFVAGYPTSSSDEDIIELLWIQFSRWGIVDNIKLTFTNTGVPFGFVYFEDFRSADTFLRESDRVYIRRSLLRVEDARVNRSLYVTHIDGSKAHGQTLALQLERHGKVLALDYDENVIITPNRGAWLVRYALWEEAIAAYQWLQSMGCWCIEWGAQVGQSGQTIVYNLIYVDGLDSHIVDRRMVVGMFQQYGEIRSANLICRSATSFAFIEYYNPLSSFRAIRGCHEMSWLGQIIRVQHYRRSPTRNYPQ</sequence>